<dbReference type="Pfam" id="PF13340">
    <property type="entry name" value="DUF4096"/>
    <property type="match status" value="1"/>
</dbReference>
<dbReference type="PANTHER" id="PTHR30007">
    <property type="entry name" value="PHP DOMAIN PROTEIN"/>
    <property type="match status" value="1"/>
</dbReference>
<reference evidence="3 4" key="1">
    <citation type="submission" date="2019-10" db="EMBL/GenBank/DDBJ databases">
        <title>Genome sequence of Azospirillum formosense CC-Nfb-7.</title>
        <authorList>
            <person name="Ambrosini A."/>
            <person name="Sant'Anna F.H."/>
            <person name="Cassan F.D."/>
            <person name="Souza E.M."/>
            <person name="Passaglia L.M.P."/>
        </authorList>
    </citation>
    <scope>NUCLEOTIDE SEQUENCE [LARGE SCALE GENOMIC DNA]</scope>
    <source>
        <strain evidence="3 4">CC-NFb-7</strain>
    </source>
</reference>
<dbReference type="InterPro" id="IPR002559">
    <property type="entry name" value="Transposase_11"/>
</dbReference>
<comment type="caution">
    <text evidence="3">The sequence shown here is derived from an EMBL/GenBank/DDBJ whole genome shotgun (WGS) entry which is preliminary data.</text>
</comment>
<dbReference type="RefSeq" id="WP_174438683.1">
    <property type="nucleotide sequence ID" value="NZ_BAABCC010000007.1"/>
</dbReference>
<dbReference type="EMBL" id="WHOR01000054">
    <property type="protein sequence ID" value="NUB19505.1"/>
    <property type="molecule type" value="Genomic_DNA"/>
</dbReference>
<sequence>MLTDAMWRRLLPLLPPQKPRTGRPSLDHRYFLEAVLWLARTGAPWRDLPVDVMNWRTAWRRLQRWTAAGIWGRIVAELRAMAPNAGWDAHLLDSSVIRAHAHAAGARHKSGEQALGRSRGGFSTKLHLRADAEGRPVALHLTGGERHDLLGVGPLFEQGALRSGKRGRPRWKPDAVIADKAYSAAWLLDVLRRKRIVPIIPSRADQPRNPDLDRAAYRRRNLVERLVGKLKQFRRVATRYDKLDAHYLAFVQIASVMVWLRSFGDKT</sequence>
<organism evidence="3 4">
    <name type="scientific">Azospirillum formosense</name>
    <dbReference type="NCBI Taxonomy" id="861533"/>
    <lineage>
        <taxon>Bacteria</taxon>
        <taxon>Pseudomonadati</taxon>
        <taxon>Pseudomonadota</taxon>
        <taxon>Alphaproteobacteria</taxon>
        <taxon>Rhodospirillales</taxon>
        <taxon>Azospirillaceae</taxon>
        <taxon>Azospirillum</taxon>
    </lineage>
</organism>
<dbReference type="Pfam" id="PF01609">
    <property type="entry name" value="DDE_Tnp_1"/>
    <property type="match status" value="1"/>
</dbReference>
<accession>A0ABX2KZ70</accession>
<proteinExistence type="predicted"/>
<evidence type="ECO:0000313" key="3">
    <source>
        <dbReference type="EMBL" id="NUB19505.1"/>
    </source>
</evidence>
<dbReference type="PANTHER" id="PTHR30007:SF1">
    <property type="entry name" value="BLR1914 PROTEIN"/>
    <property type="match status" value="1"/>
</dbReference>
<evidence type="ECO:0000313" key="4">
    <source>
        <dbReference type="Proteomes" id="UP000639419"/>
    </source>
</evidence>
<feature type="domain" description="Transposase IS4-like" evidence="1">
    <location>
        <begin position="91"/>
        <end position="256"/>
    </location>
</feature>
<name>A0ABX2KZ70_9PROT</name>
<dbReference type="NCBIfam" id="NF033580">
    <property type="entry name" value="transpos_IS5_3"/>
    <property type="match status" value="1"/>
</dbReference>
<feature type="domain" description="Insertion element IS402-like" evidence="2">
    <location>
        <begin position="2"/>
        <end position="74"/>
    </location>
</feature>
<evidence type="ECO:0000259" key="1">
    <source>
        <dbReference type="Pfam" id="PF01609"/>
    </source>
</evidence>
<evidence type="ECO:0000259" key="2">
    <source>
        <dbReference type="Pfam" id="PF13340"/>
    </source>
</evidence>
<gene>
    <name evidence="3" type="ORF">GBZ26_09805</name>
</gene>
<protein>
    <submittedName>
        <fullName evidence="3">IS5 family transposase</fullName>
    </submittedName>
</protein>
<keyword evidence="4" id="KW-1185">Reference proteome</keyword>
<dbReference type="Proteomes" id="UP000639419">
    <property type="component" value="Unassembled WGS sequence"/>
</dbReference>
<dbReference type="InterPro" id="IPR025161">
    <property type="entry name" value="IS402-like_dom"/>
</dbReference>